<reference evidence="1 2" key="1">
    <citation type="submission" date="2015-09" db="EMBL/GenBank/DDBJ databases">
        <title>A metagenomics-based metabolic model of nitrate-dependent anaerobic oxidation of methane by Methanoperedens-like archaea.</title>
        <authorList>
            <person name="Arshad A."/>
            <person name="Speth D.R."/>
            <person name="De Graaf R.M."/>
            <person name="Op Den Camp H.J."/>
            <person name="Jetten M.S."/>
            <person name="Welte C.U."/>
        </authorList>
    </citation>
    <scope>NUCLEOTIDE SEQUENCE [LARGE SCALE GENOMIC DNA]</scope>
</reference>
<name>A0A0P8C9I0_9EURY</name>
<proteinExistence type="predicted"/>
<evidence type="ECO:0000313" key="1">
    <source>
        <dbReference type="EMBL" id="KPQ43441.1"/>
    </source>
</evidence>
<dbReference type="AlphaFoldDB" id="A0A0P8C9I0"/>
<sequence>MKKENLQYTLQILASLFENTAEKSHIEEFKIKYKGVRWHGGVKNSLLDYAKTKLAMQIWIENLINFMKDKGIILTAQRIW</sequence>
<protein>
    <submittedName>
        <fullName evidence="1">Uncharacterized protein</fullName>
    </submittedName>
</protein>
<dbReference type="EMBL" id="LKCM01000144">
    <property type="protein sequence ID" value="KPQ43441.1"/>
    <property type="molecule type" value="Genomic_DNA"/>
</dbReference>
<comment type="caution">
    <text evidence="1">The sequence shown here is derived from an EMBL/GenBank/DDBJ whole genome shotgun (WGS) entry which is preliminary data.</text>
</comment>
<evidence type="ECO:0000313" key="2">
    <source>
        <dbReference type="Proteomes" id="UP000050360"/>
    </source>
</evidence>
<accession>A0A0P8C9I0</accession>
<organism evidence="1 2">
    <name type="scientific">Candidatus Methanoperedens nitratireducens</name>
    <dbReference type="NCBI Taxonomy" id="1392998"/>
    <lineage>
        <taxon>Archaea</taxon>
        <taxon>Methanobacteriati</taxon>
        <taxon>Methanobacteriota</taxon>
        <taxon>Stenosarchaea group</taxon>
        <taxon>Methanomicrobia</taxon>
        <taxon>Methanosarcinales</taxon>
        <taxon>ANME-2 cluster</taxon>
        <taxon>Candidatus Methanoperedentaceae</taxon>
        <taxon>Candidatus Methanoperedens</taxon>
    </lineage>
</organism>
<dbReference type="Proteomes" id="UP000050360">
    <property type="component" value="Unassembled WGS sequence"/>
</dbReference>
<gene>
    <name evidence="1" type="ORF">MPEBLZ_02000</name>
</gene>